<evidence type="ECO:0000256" key="2">
    <source>
        <dbReference type="SAM" id="SignalP"/>
    </source>
</evidence>
<feature type="chain" id="PRO_5045483692" evidence="2">
    <location>
        <begin position="19"/>
        <end position="326"/>
    </location>
</feature>
<reference evidence="3 4" key="1">
    <citation type="submission" date="2024-06" db="EMBL/GenBank/DDBJ databases">
        <title>Complete genome of Phlyctema vagabunda strain 19-DSS-EL-015.</title>
        <authorList>
            <person name="Fiorenzani C."/>
        </authorList>
    </citation>
    <scope>NUCLEOTIDE SEQUENCE [LARGE SCALE GENOMIC DNA]</scope>
    <source>
        <strain evidence="3 4">19-DSS-EL-015</strain>
    </source>
</reference>
<organism evidence="3 4">
    <name type="scientific">Phlyctema vagabunda</name>
    <dbReference type="NCBI Taxonomy" id="108571"/>
    <lineage>
        <taxon>Eukaryota</taxon>
        <taxon>Fungi</taxon>
        <taxon>Dikarya</taxon>
        <taxon>Ascomycota</taxon>
        <taxon>Pezizomycotina</taxon>
        <taxon>Leotiomycetes</taxon>
        <taxon>Helotiales</taxon>
        <taxon>Dermateaceae</taxon>
        <taxon>Phlyctema</taxon>
    </lineage>
</organism>
<keyword evidence="1" id="KW-0472">Membrane</keyword>
<dbReference type="Proteomes" id="UP001629113">
    <property type="component" value="Unassembled WGS sequence"/>
</dbReference>
<evidence type="ECO:0000313" key="3">
    <source>
        <dbReference type="EMBL" id="KAL3418049.1"/>
    </source>
</evidence>
<feature type="signal peptide" evidence="2">
    <location>
        <begin position="1"/>
        <end position="18"/>
    </location>
</feature>
<evidence type="ECO:0000256" key="1">
    <source>
        <dbReference type="SAM" id="Phobius"/>
    </source>
</evidence>
<keyword evidence="4" id="KW-1185">Reference proteome</keyword>
<evidence type="ECO:0000313" key="4">
    <source>
        <dbReference type="Proteomes" id="UP001629113"/>
    </source>
</evidence>
<keyword evidence="1" id="KW-0812">Transmembrane</keyword>
<protein>
    <submittedName>
        <fullName evidence="3">Uncharacterized protein</fullName>
    </submittedName>
</protein>
<accession>A0ABR4P414</accession>
<keyword evidence="2" id="KW-0732">Signal</keyword>
<gene>
    <name evidence="3" type="ORF">PVAG01_11059</name>
</gene>
<dbReference type="EMBL" id="JBFCZG010000010">
    <property type="protein sequence ID" value="KAL3418049.1"/>
    <property type="molecule type" value="Genomic_DNA"/>
</dbReference>
<comment type="caution">
    <text evidence="3">The sequence shown here is derived from an EMBL/GenBank/DDBJ whole genome shotgun (WGS) entry which is preliminary data.</text>
</comment>
<name>A0ABR4P414_9HELO</name>
<keyword evidence="1" id="KW-1133">Transmembrane helix</keyword>
<feature type="transmembrane region" description="Helical" evidence="1">
    <location>
        <begin position="277"/>
        <end position="302"/>
    </location>
</feature>
<proteinExistence type="predicted"/>
<sequence>MWGIALATTLLFAGQISAGASSRNAGLVMRKVNSLETDMKRYVESLVEPVEEEKRSMEKREANMTTWNLETQAACSSALSLMNGTTTNPSGMAVCYNIPTLDSTTGVFEADLRLYMIAPATGDFASIPTENVMVALNYAGATVSAVNSTQLKARTDESLISWPRGEKGVEKRAAMPVETQVYYFVGQINKAQLTTGATNATLEKLVTPQVTLTGTATNGQTVNTTLSSSDATFVYGVFSRAVSDGSTFTKSQPQIAPIQTLVVAKDAPFIVPGTAILIFPIGGIITAIWTVLFVGAIGYGTYGRMQFADQFKRRTNAANKGNTARI</sequence>